<keyword evidence="4 5" id="KW-0732">Signal</keyword>
<dbReference type="EMBL" id="JAERQM010000012">
    <property type="protein sequence ID" value="MBU8547143.1"/>
    <property type="molecule type" value="Genomic_DNA"/>
</dbReference>
<reference evidence="7 8" key="1">
    <citation type="submission" date="2021-01" db="EMBL/GenBank/DDBJ databases">
        <title>Roseomonas sp. nov, a bacterium isolated from an oil production mixture in Yumen Oilfield.</title>
        <authorList>
            <person name="Wu D."/>
        </authorList>
    </citation>
    <scope>NUCLEOTIDE SEQUENCE [LARGE SCALE GENOMIC DNA]</scope>
    <source>
        <strain evidence="7 8">ROY-5-3</strain>
    </source>
</reference>
<evidence type="ECO:0000256" key="1">
    <source>
        <dbReference type="ARBA" id="ARBA00004418"/>
    </source>
</evidence>
<evidence type="ECO:0000313" key="7">
    <source>
        <dbReference type="EMBL" id="MBU8547143.1"/>
    </source>
</evidence>
<sequence>MRRLSLLLASVALSLPAWGPAWGQEARIAIQTETSSLDPHFAVVGANHAVARHVYDPLVASDRFMRPVAGLTEFSNPEPDVWEFRIRPDARFQDGSPVTAEDIRFSLERMPRVPNSPAPQIRLAGSLTAIEVVDARTIRLRSRGPDPSVPLNGMTAWIVSARAAATATTQDFNAGRVNIGSGPYRFVEWQPGSQLRLQRNPTYWGEAPAFERVSIRSISNDAARMAALLAGDVDLIDAVPPGEIARLRARPGIGVTSATSSRFIYLGLDQGNEVTPFITAKDGSPLARNPLRDPRVRRALSIAINRPLIVDRVISGAATAAGQIAVEGQIGYDPDLAPPAFDAAAARRLLAEAGYPDGFRITLHSPNNRYVEDDKTSQAIAQFWARIGLDARVEVMPSNVFFTRAGRREFSVFLIGFGHTTGDAWLGMSQVLHSFDASRGLGGLNRGRYASAEFDALMAETRNIVDVPRRDAMLRRAQRLAFEQDTAIIPLHVPNNVWAHRASFTYEGGVEEAVYAPFLRPVR</sequence>
<dbReference type="PANTHER" id="PTHR30290">
    <property type="entry name" value="PERIPLASMIC BINDING COMPONENT OF ABC TRANSPORTER"/>
    <property type="match status" value="1"/>
</dbReference>
<dbReference type="Proteomes" id="UP000689967">
    <property type="component" value="Unassembled WGS sequence"/>
</dbReference>
<feature type="domain" description="Solute-binding protein family 5" evidence="6">
    <location>
        <begin position="76"/>
        <end position="436"/>
    </location>
</feature>
<name>A0ABS6HER8_9PROT</name>
<evidence type="ECO:0000256" key="2">
    <source>
        <dbReference type="ARBA" id="ARBA00005695"/>
    </source>
</evidence>
<keyword evidence="8" id="KW-1185">Reference proteome</keyword>
<dbReference type="InterPro" id="IPR000914">
    <property type="entry name" value="SBP_5_dom"/>
</dbReference>
<comment type="similarity">
    <text evidence="2">Belongs to the bacterial solute-binding protein 5 family.</text>
</comment>
<evidence type="ECO:0000259" key="6">
    <source>
        <dbReference type="Pfam" id="PF00496"/>
    </source>
</evidence>
<keyword evidence="3" id="KW-0813">Transport</keyword>
<feature type="signal peptide" evidence="5">
    <location>
        <begin position="1"/>
        <end position="23"/>
    </location>
</feature>
<evidence type="ECO:0000256" key="4">
    <source>
        <dbReference type="ARBA" id="ARBA00022729"/>
    </source>
</evidence>
<dbReference type="PIRSF" id="PIRSF002741">
    <property type="entry name" value="MppA"/>
    <property type="match status" value="1"/>
</dbReference>
<dbReference type="CDD" id="cd08498">
    <property type="entry name" value="PBP2_NikA_DppA_OppA_like_2"/>
    <property type="match status" value="1"/>
</dbReference>
<gene>
    <name evidence="7" type="ORF">JJQ90_25725</name>
</gene>
<evidence type="ECO:0000256" key="5">
    <source>
        <dbReference type="SAM" id="SignalP"/>
    </source>
</evidence>
<evidence type="ECO:0000256" key="3">
    <source>
        <dbReference type="ARBA" id="ARBA00022448"/>
    </source>
</evidence>
<organism evidence="7 8">
    <name type="scientific">Falsiroseomonas oleicola</name>
    <dbReference type="NCBI Taxonomy" id="2801474"/>
    <lineage>
        <taxon>Bacteria</taxon>
        <taxon>Pseudomonadati</taxon>
        <taxon>Pseudomonadota</taxon>
        <taxon>Alphaproteobacteria</taxon>
        <taxon>Acetobacterales</taxon>
        <taxon>Roseomonadaceae</taxon>
        <taxon>Falsiroseomonas</taxon>
    </lineage>
</organism>
<dbReference type="Pfam" id="PF00496">
    <property type="entry name" value="SBP_bac_5"/>
    <property type="match status" value="1"/>
</dbReference>
<dbReference type="InterPro" id="IPR030678">
    <property type="entry name" value="Peptide/Ni-bd"/>
</dbReference>
<accession>A0ABS6HER8</accession>
<dbReference type="InterPro" id="IPR039424">
    <property type="entry name" value="SBP_5"/>
</dbReference>
<comment type="subcellular location">
    <subcellularLocation>
        <location evidence="1">Periplasm</location>
    </subcellularLocation>
</comment>
<dbReference type="RefSeq" id="WP_216879169.1">
    <property type="nucleotide sequence ID" value="NZ_JAERQM010000012.1"/>
</dbReference>
<protein>
    <submittedName>
        <fullName evidence="7">ABC transporter substrate-binding protein</fullName>
    </submittedName>
</protein>
<dbReference type="PANTHER" id="PTHR30290:SF9">
    <property type="entry name" value="OLIGOPEPTIDE-BINDING PROTEIN APPA"/>
    <property type="match status" value="1"/>
</dbReference>
<comment type="caution">
    <text evidence="7">The sequence shown here is derived from an EMBL/GenBank/DDBJ whole genome shotgun (WGS) entry which is preliminary data.</text>
</comment>
<evidence type="ECO:0000313" key="8">
    <source>
        <dbReference type="Proteomes" id="UP000689967"/>
    </source>
</evidence>
<proteinExistence type="inferred from homology"/>
<feature type="chain" id="PRO_5047527310" evidence="5">
    <location>
        <begin position="24"/>
        <end position="523"/>
    </location>
</feature>